<gene>
    <name evidence="5" type="ORF">WHR41_02154</name>
</gene>
<evidence type="ECO:0000313" key="5">
    <source>
        <dbReference type="EMBL" id="KAL1589395.1"/>
    </source>
</evidence>
<feature type="compositionally biased region" description="Basic and acidic residues" evidence="1">
    <location>
        <begin position="62"/>
        <end position="71"/>
    </location>
</feature>
<feature type="compositionally biased region" description="Low complexity" evidence="1">
    <location>
        <begin position="46"/>
        <end position="56"/>
    </location>
</feature>
<keyword evidence="2" id="KW-1133">Transmembrane helix</keyword>
<dbReference type="Proteomes" id="UP000803884">
    <property type="component" value="Unassembled WGS sequence"/>
</dbReference>
<keyword evidence="2" id="KW-0472">Membrane</keyword>
<dbReference type="AlphaFoldDB" id="A0AB34KX76"/>
<sequence>MRPATILSSALLLAATSSAWPSMLTHPLDAIKREIGPMLIQRQDDASSSVASSDRSSVAEDTSSRTADESASRTSDASSSATATDSDDENGDEPTSSGEAKSTGTKKEGSGTATSGGSKTTGTPKTTQFDPRLPAGGASMITPDAMSPASYYKIKDHVTFVWNYTSLSLPPKAVDVLATCSANQGLYTIAANQSWEQTQSVVWDTGDYQATGTIPLLTETYTLIIHDAARDVSATAPAGYLGAWKQFTFGMYEPQPYTPMADYVCATCSSAMSLMEKQTYGFLFTMIGVTLLTFGWFTGAAGLW</sequence>
<evidence type="ECO:0000256" key="3">
    <source>
        <dbReference type="SAM" id="SignalP"/>
    </source>
</evidence>
<dbReference type="Pfam" id="PF23585">
    <property type="entry name" value="DUF7137"/>
    <property type="match status" value="1"/>
</dbReference>
<evidence type="ECO:0000256" key="2">
    <source>
        <dbReference type="SAM" id="Phobius"/>
    </source>
</evidence>
<name>A0AB34KX76_9PEZI</name>
<feature type="region of interest" description="Disordered" evidence="1">
    <location>
        <begin position="42"/>
        <end position="141"/>
    </location>
</feature>
<dbReference type="GeneID" id="96003598"/>
<accession>A0AB34KX76</accession>
<keyword evidence="6" id="KW-1185">Reference proteome</keyword>
<feature type="transmembrane region" description="Helical" evidence="2">
    <location>
        <begin position="280"/>
        <end position="303"/>
    </location>
</feature>
<dbReference type="RefSeq" id="XP_069232500.1">
    <property type="nucleotide sequence ID" value="XM_069370760.1"/>
</dbReference>
<feature type="signal peptide" evidence="3">
    <location>
        <begin position="1"/>
        <end position="19"/>
    </location>
</feature>
<feature type="compositionally biased region" description="Low complexity" evidence="1">
    <location>
        <begin position="110"/>
        <end position="127"/>
    </location>
</feature>
<dbReference type="PANTHER" id="PTHR42028:SF1">
    <property type="entry name" value="YALI0E30657P"/>
    <property type="match status" value="1"/>
</dbReference>
<feature type="domain" description="DUF7137" evidence="4">
    <location>
        <begin position="133"/>
        <end position="267"/>
    </location>
</feature>
<protein>
    <recommendedName>
        <fullName evidence="4">DUF7137 domain-containing protein</fullName>
    </recommendedName>
</protein>
<feature type="chain" id="PRO_5044279171" description="DUF7137 domain-containing protein" evidence="3">
    <location>
        <begin position="20"/>
        <end position="304"/>
    </location>
</feature>
<keyword evidence="3" id="KW-0732">Signal</keyword>
<reference evidence="5 6" key="1">
    <citation type="journal article" date="2020" name="Microbiol. Resour. Announc.">
        <title>Draft Genome Sequence of a Cladosporium Species Isolated from the Mesophotic Ascidian Didemnum maculosum.</title>
        <authorList>
            <person name="Gioti A."/>
            <person name="Siaperas R."/>
            <person name="Nikolaivits E."/>
            <person name="Le Goff G."/>
            <person name="Ouazzani J."/>
            <person name="Kotoulas G."/>
            <person name="Topakas E."/>
        </authorList>
    </citation>
    <scope>NUCLEOTIDE SEQUENCE [LARGE SCALE GENOMIC DNA]</scope>
    <source>
        <strain evidence="5 6">TM138-S3</strain>
    </source>
</reference>
<feature type="compositionally biased region" description="Low complexity" evidence="1">
    <location>
        <begin position="72"/>
        <end position="84"/>
    </location>
</feature>
<evidence type="ECO:0000313" key="6">
    <source>
        <dbReference type="Proteomes" id="UP000803884"/>
    </source>
</evidence>
<proteinExistence type="predicted"/>
<dbReference type="PANTHER" id="PTHR42028">
    <property type="entry name" value="CHROMOSOME 1, WHOLE GENOME SHOTGUN SEQUENCE"/>
    <property type="match status" value="1"/>
</dbReference>
<evidence type="ECO:0000259" key="4">
    <source>
        <dbReference type="Pfam" id="PF23585"/>
    </source>
</evidence>
<dbReference type="EMBL" id="JAAQHG020000005">
    <property type="protein sequence ID" value="KAL1589395.1"/>
    <property type="molecule type" value="Genomic_DNA"/>
</dbReference>
<evidence type="ECO:0000256" key="1">
    <source>
        <dbReference type="SAM" id="MobiDB-lite"/>
    </source>
</evidence>
<keyword evidence="2" id="KW-0812">Transmembrane</keyword>
<comment type="caution">
    <text evidence="5">The sequence shown here is derived from an EMBL/GenBank/DDBJ whole genome shotgun (WGS) entry which is preliminary data.</text>
</comment>
<organism evidence="5 6">
    <name type="scientific">Cladosporium halotolerans</name>
    <dbReference type="NCBI Taxonomy" id="1052096"/>
    <lineage>
        <taxon>Eukaryota</taxon>
        <taxon>Fungi</taxon>
        <taxon>Dikarya</taxon>
        <taxon>Ascomycota</taxon>
        <taxon>Pezizomycotina</taxon>
        <taxon>Dothideomycetes</taxon>
        <taxon>Dothideomycetidae</taxon>
        <taxon>Cladosporiales</taxon>
        <taxon>Cladosporiaceae</taxon>
        <taxon>Cladosporium</taxon>
    </lineage>
</organism>
<dbReference type="InterPro" id="IPR055561">
    <property type="entry name" value="DUF7137"/>
</dbReference>